<sequence>MNLRKTTKRSLTEQIVDQLEQLIETGEWPLGSKIPPEPELMGQLEVSRNTLREAIKALTHAGLLKTRQGDGTYVSASSSLGPVLQKRVNKTDYIQSLEVRHALEREAAYLAANNRTESDIEQIRLCFQCQNEAIQNGQYEDFADWDVAFHKAIVAASKNGLLMDLYEHITDALKEMVTKITAKTGDAYYCKDTHEQLLNAIVEQDQVRAVDAVHHYIEESKQHFIQLGGSMNEIN</sequence>
<evidence type="ECO:0000256" key="3">
    <source>
        <dbReference type="ARBA" id="ARBA00023163"/>
    </source>
</evidence>
<dbReference type="RefSeq" id="WP_191799681.1">
    <property type="nucleotide sequence ID" value="NZ_JACSQL010000003.1"/>
</dbReference>
<organism evidence="5 6">
    <name type="scientific">Paenibacillus gallinarum</name>
    <dbReference type="NCBI Taxonomy" id="2762232"/>
    <lineage>
        <taxon>Bacteria</taxon>
        <taxon>Bacillati</taxon>
        <taxon>Bacillota</taxon>
        <taxon>Bacilli</taxon>
        <taxon>Bacillales</taxon>
        <taxon>Paenibacillaceae</taxon>
        <taxon>Paenibacillus</taxon>
    </lineage>
</organism>
<dbReference type="SUPFAM" id="SSF46785">
    <property type="entry name" value="Winged helix' DNA-binding domain"/>
    <property type="match status" value="1"/>
</dbReference>
<dbReference type="SUPFAM" id="SSF48008">
    <property type="entry name" value="GntR ligand-binding domain-like"/>
    <property type="match status" value="1"/>
</dbReference>
<keyword evidence="2" id="KW-0238">DNA-binding</keyword>
<dbReference type="PROSITE" id="PS50949">
    <property type="entry name" value="HTH_GNTR"/>
    <property type="match status" value="1"/>
</dbReference>
<dbReference type="InterPro" id="IPR008920">
    <property type="entry name" value="TF_FadR/GntR_C"/>
</dbReference>
<dbReference type="CDD" id="cd07377">
    <property type="entry name" value="WHTH_GntR"/>
    <property type="match status" value="1"/>
</dbReference>
<dbReference type="InterPro" id="IPR036388">
    <property type="entry name" value="WH-like_DNA-bd_sf"/>
</dbReference>
<evidence type="ECO:0000259" key="4">
    <source>
        <dbReference type="PROSITE" id="PS50949"/>
    </source>
</evidence>
<protein>
    <submittedName>
        <fullName evidence="5">FadR family transcriptional regulator</fullName>
    </submittedName>
</protein>
<evidence type="ECO:0000256" key="1">
    <source>
        <dbReference type="ARBA" id="ARBA00023015"/>
    </source>
</evidence>
<dbReference type="InterPro" id="IPR036390">
    <property type="entry name" value="WH_DNA-bd_sf"/>
</dbReference>
<dbReference type="Proteomes" id="UP000608071">
    <property type="component" value="Unassembled WGS sequence"/>
</dbReference>
<dbReference type="Pfam" id="PF00392">
    <property type="entry name" value="GntR"/>
    <property type="match status" value="1"/>
</dbReference>
<feature type="domain" description="HTH gntR-type" evidence="4">
    <location>
        <begin position="9"/>
        <end position="77"/>
    </location>
</feature>
<comment type="caution">
    <text evidence="5">The sequence shown here is derived from an EMBL/GenBank/DDBJ whole genome shotgun (WGS) entry which is preliminary data.</text>
</comment>
<accession>A0ABR8SY84</accession>
<reference evidence="5 6" key="1">
    <citation type="submission" date="2020-08" db="EMBL/GenBank/DDBJ databases">
        <title>A Genomic Blueprint of the Chicken Gut Microbiome.</title>
        <authorList>
            <person name="Gilroy R."/>
            <person name="Ravi A."/>
            <person name="Getino M."/>
            <person name="Pursley I."/>
            <person name="Horton D.L."/>
            <person name="Alikhan N.-F."/>
            <person name="Baker D."/>
            <person name="Gharbi K."/>
            <person name="Hall N."/>
            <person name="Watson M."/>
            <person name="Adriaenssens E.M."/>
            <person name="Foster-Nyarko E."/>
            <person name="Jarju S."/>
            <person name="Secka A."/>
            <person name="Antonio M."/>
            <person name="Oren A."/>
            <person name="Chaudhuri R."/>
            <person name="La Ragione R.M."/>
            <person name="Hildebrand F."/>
            <person name="Pallen M.J."/>
        </authorList>
    </citation>
    <scope>NUCLEOTIDE SEQUENCE [LARGE SCALE GENOMIC DNA]</scope>
    <source>
        <strain evidence="5 6">Sa2BVA9</strain>
    </source>
</reference>
<dbReference type="Gene3D" id="1.20.120.530">
    <property type="entry name" value="GntR ligand-binding domain-like"/>
    <property type="match status" value="1"/>
</dbReference>
<evidence type="ECO:0000313" key="6">
    <source>
        <dbReference type="Proteomes" id="UP000608071"/>
    </source>
</evidence>
<dbReference type="Pfam" id="PF07729">
    <property type="entry name" value="FCD"/>
    <property type="match status" value="1"/>
</dbReference>
<proteinExistence type="predicted"/>
<name>A0ABR8SY84_9BACL</name>
<keyword evidence="1" id="KW-0805">Transcription regulation</keyword>
<keyword evidence="3" id="KW-0804">Transcription</keyword>
<dbReference type="EMBL" id="JACSQL010000003">
    <property type="protein sequence ID" value="MBD7968455.1"/>
    <property type="molecule type" value="Genomic_DNA"/>
</dbReference>
<evidence type="ECO:0000256" key="2">
    <source>
        <dbReference type="ARBA" id="ARBA00023125"/>
    </source>
</evidence>
<dbReference type="PANTHER" id="PTHR43537:SF47">
    <property type="entry name" value="REGULATORY PROTEIN GNTR HTH"/>
    <property type="match status" value="1"/>
</dbReference>
<dbReference type="PRINTS" id="PR00035">
    <property type="entry name" value="HTHGNTR"/>
</dbReference>
<evidence type="ECO:0000313" key="5">
    <source>
        <dbReference type="EMBL" id="MBD7968455.1"/>
    </source>
</evidence>
<keyword evidence="6" id="KW-1185">Reference proteome</keyword>
<dbReference type="InterPro" id="IPR000524">
    <property type="entry name" value="Tscrpt_reg_HTH_GntR"/>
</dbReference>
<dbReference type="SMART" id="SM00345">
    <property type="entry name" value="HTH_GNTR"/>
    <property type="match status" value="1"/>
</dbReference>
<gene>
    <name evidence="5" type="ORF">H9647_10295</name>
</gene>
<dbReference type="SMART" id="SM00895">
    <property type="entry name" value="FCD"/>
    <property type="match status" value="1"/>
</dbReference>
<dbReference type="PANTHER" id="PTHR43537">
    <property type="entry name" value="TRANSCRIPTIONAL REGULATOR, GNTR FAMILY"/>
    <property type="match status" value="1"/>
</dbReference>
<dbReference type="Gene3D" id="1.10.10.10">
    <property type="entry name" value="Winged helix-like DNA-binding domain superfamily/Winged helix DNA-binding domain"/>
    <property type="match status" value="1"/>
</dbReference>
<dbReference type="InterPro" id="IPR011711">
    <property type="entry name" value="GntR_C"/>
</dbReference>